<dbReference type="InterPro" id="IPR017850">
    <property type="entry name" value="Alkaline_phosphatase_core_sf"/>
</dbReference>
<evidence type="ECO:0000256" key="2">
    <source>
        <dbReference type="ARBA" id="ARBA00022723"/>
    </source>
</evidence>
<dbReference type="Pfam" id="PF00884">
    <property type="entry name" value="Sulfatase"/>
    <property type="match status" value="1"/>
</dbReference>
<proteinExistence type="inferred from homology"/>
<dbReference type="NCBIfam" id="TIGR03417">
    <property type="entry name" value="chol_sulfatase"/>
    <property type="match status" value="1"/>
</dbReference>
<dbReference type="InterPro" id="IPR017785">
    <property type="entry name" value="Choline-sulfatase"/>
</dbReference>
<dbReference type="SUPFAM" id="SSF53649">
    <property type="entry name" value="Alkaline phosphatase-like"/>
    <property type="match status" value="1"/>
</dbReference>
<dbReference type="GO" id="GO:0008484">
    <property type="term" value="F:sulfuric ester hydrolase activity"/>
    <property type="evidence" value="ECO:0007669"/>
    <property type="project" value="TreeGrafter"/>
</dbReference>
<keyword evidence="3" id="KW-0378">Hydrolase</keyword>
<dbReference type="RefSeq" id="WP_338271876.1">
    <property type="nucleotide sequence ID" value="NZ_AP027266.1"/>
</dbReference>
<keyword evidence="7" id="KW-1185">Reference proteome</keyword>
<dbReference type="Proteomes" id="UP001337723">
    <property type="component" value="Chromosome"/>
</dbReference>
<evidence type="ECO:0000313" key="6">
    <source>
        <dbReference type="EMBL" id="BDW85997.1"/>
    </source>
</evidence>
<evidence type="ECO:0000313" key="7">
    <source>
        <dbReference type="Proteomes" id="UP001337723"/>
    </source>
</evidence>
<protein>
    <submittedName>
        <fullName evidence="6">Choline-sulfatase</fullName>
    </submittedName>
</protein>
<dbReference type="GO" id="GO:0046872">
    <property type="term" value="F:metal ion binding"/>
    <property type="evidence" value="ECO:0007669"/>
    <property type="project" value="UniProtKB-KW"/>
</dbReference>
<accession>A0AA48H5R6</accession>
<evidence type="ECO:0000259" key="5">
    <source>
        <dbReference type="Pfam" id="PF12411"/>
    </source>
</evidence>
<dbReference type="KEGG" id="rmai:MACH21_21740"/>
<dbReference type="GO" id="GO:0005737">
    <property type="term" value="C:cytoplasm"/>
    <property type="evidence" value="ECO:0007669"/>
    <property type="project" value="TreeGrafter"/>
</dbReference>
<dbReference type="InterPro" id="IPR024607">
    <property type="entry name" value="Sulfatase_CS"/>
</dbReference>
<feature type="domain" description="Choline sulfatase enzyme C-terminal" evidence="5">
    <location>
        <begin position="447"/>
        <end position="498"/>
    </location>
</feature>
<organism evidence="6 7">
    <name type="scientific">Roseicyclus marinus</name>
    <dbReference type="NCBI Taxonomy" id="2161673"/>
    <lineage>
        <taxon>Bacteria</taxon>
        <taxon>Pseudomonadati</taxon>
        <taxon>Pseudomonadota</taxon>
        <taxon>Alphaproteobacteria</taxon>
        <taxon>Rhodobacterales</taxon>
        <taxon>Roseobacteraceae</taxon>
        <taxon>Roseicyclus</taxon>
    </lineage>
</organism>
<dbReference type="CDD" id="cd16032">
    <property type="entry name" value="choline-sulfatase"/>
    <property type="match status" value="1"/>
</dbReference>
<dbReference type="EMBL" id="AP027266">
    <property type="protein sequence ID" value="BDW85997.1"/>
    <property type="molecule type" value="Genomic_DNA"/>
</dbReference>
<dbReference type="AlphaFoldDB" id="A0AA48H5R6"/>
<dbReference type="PROSITE" id="PS00149">
    <property type="entry name" value="SULFATASE_2"/>
    <property type="match status" value="1"/>
</dbReference>
<reference evidence="6 7" key="1">
    <citation type="submission" date="2023-01" db="EMBL/GenBank/DDBJ databases">
        <title>Complete genome sequence of Roseicyclus marinus strain Dej080120_10.</title>
        <authorList>
            <person name="Ueki S."/>
            <person name="Maruyama F."/>
        </authorList>
    </citation>
    <scope>NUCLEOTIDE SEQUENCE [LARGE SCALE GENOMIC DNA]</scope>
    <source>
        <strain evidence="6 7">Dej080120_10</strain>
    </source>
</reference>
<evidence type="ECO:0000256" key="1">
    <source>
        <dbReference type="ARBA" id="ARBA00008779"/>
    </source>
</evidence>
<dbReference type="PANTHER" id="PTHR45953:SF1">
    <property type="entry name" value="IDURONATE 2-SULFATASE"/>
    <property type="match status" value="1"/>
</dbReference>
<dbReference type="Gene3D" id="3.40.720.10">
    <property type="entry name" value="Alkaline Phosphatase, subunit A"/>
    <property type="match status" value="1"/>
</dbReference>
<evidence type="ECO:0000259" key="4">
    <source>
        <dbReference type="Pfam" id="PF00884"/>
    </source>
</evidence>
<feature type="domain" description="Sulfatase N-terminal" evidence="4">
    <location>
        <begin position="4"/>
        <end position="345"/>
    </location>
</feature>
<sequence>MTRPNILIVMVDQLNGTLFPDGPADWLHAPNLKRLAARSLRFANSYTASPLCAPARASFMSGQLPSRTGVYDNAAEFASSIPTYAHHLRRAGYQTCLSGKMHFVGPDQLHGFEERLTTDIYPADFGWTPDYRKPGERIDWWYHNMGSVTGAGVAEITNQMEYDDEVAFAAEQKLYDLARGRDDRPWCLTVSFTHPHDPYVARRKYWDLYEDCAHLQPEMAALPYDDHDPHAQRIFDANAWRNFEITEDDIARSRRAYFANISYLDDKIGSILDVLERTRQEAIVVFVSDHGDMLGERGLWFKMNFYEGSARVPLMIAAPGLAPGLVGDPVSTIDLCPTLCDLAGVSMADVMPWTDGESLLPLAQGRSRTSPVAMEYAAEASITPLIGLRQGRWKYTNCAADPEQLFDLDADPQERVNLADDPAHAKTLDRFRRMAAERWDLETFDASVRESQARRWVVYESLRNGAYYPWDFQPLRAASERFMRNHMDLNVLEENQRYPRGE</sequence>
<comment type="similarity">
    <text evidence="1">Belongs to the sulfatase family.</text>
</comment>
<keyword evidence="2" id="KW-0479">Metal-binding</keyword>
<dbReference type="Pfam" id="PF12411">
    <property type="entry name" value="Choline_sulf_C"/>
    <property type="match status" value="1"/>
</dbReference>
<dbReference type="FunFam" id="3.40.720.10:FF:000032">
    <property type="entry name" value="Choline sulfatase"/>
    <property type="match status" value="1"/>
</dbReference>
<dbReference type="InterPro" id="IPR000917">
    <property type="entry name" value="Sulfatase_N"/>
</dbReference>
<name>A0AA48H5R6_9RHOB</name>
<evidence type="ECO:0000256" key="3">
    <source>
        <dbReference type="ARBA" id="ARBA00022801"/>
    </source>
</evidence>
<dbReference type="InterPro" id="IPR025863">
    <property type="entry name" value="Choline_sulf_C_dom"/>
</dbReference>
<dbReference type="PANTHER" id="PTHR45953">
    <property type="entry name" value="IDURONATE 2-SULFATASE"/>
    <property type="match status" value="1"/>
</dbReference>
<gene>
    <name evidence="6" type="ORF">MACH21_21740</name>
</gene>